<feature type="compositionally biased region" description="Polar residues" evidence="7">
    <location>
        <begin position="10"/>
        <end position="23"/>
    </location>
</feature>
<dbReference type="InterPro" id="IPR036188">
    <property type="entry name" value="FAD/NAD-bd_sf"/>
</dbReference>
<dbReference type="Proteomes" id="UP000078559">
    <property type="component" value="Unassembled WGS sequence"/>
</dbReference>
<dbReference type="SMR" id="A0A194VII7"/>
<keyword evidence="6" id="KW-0560">Oxidoreductase</keyword>
<dbReference type="OrthoDB" id="66881at2759"/>
<keyword evidence="9" id="KW-1185">Reference proteome</keyword>
<dbReference type="PANTHER" id="PTHR43098:SF2">
    <property type="entry name" value="FAD-BINDING MONOOXYGENASE AUSB-RELATED"/>
    <property type="match status" value="1"/>
</dbReference>
<keyword evidence="3" id="KW-0285">Flavoprotein</keyword>
<evidence type="ECO:0000256" key="3">
    <source>
        <dbReference type="ARBA" id="ARBA00022630"/>
    </source>
</evidence>
<dbReference type="PANTHER" id="PTHR43098">
    <property type="entry name" value="L-ORNITHINE N(5)-MONOOXYGENASE-RELATED"/>
    <property type="match status" value="1"/>
</dbReference>
<evidence type="ECO:0000256" key="6">
    <source>
        <dbReference type="ARBA" id="ARBA00023002"/>
    </source>
</evidence>
<feature type="compositionally biased region" description="Basic and acidic residues" evidence="7">
    <location>
        <begin position="24"/>
        <end position="34"/>
    </location>
</feature>
<gene>
    <name evidence="8" type="ORF">VM1G_10695</name>
</gene>
<sequence length="503" mass="56235">MSSPEMPASSIATSPLDATTTIRKYTEEAQKRDPRVDHDALNALVPSLKDEDKAKVIILGGGFSALLAAVRLIQQGFDADDIRLVDSAGGFGVTWYWNRFPGLHCDVESYVYLPFLEETCHVPRKRYSPGYEIMEHVNRIADHWNLTDKALFRAKVTGLVWNEASKEWMVSLTEDRGPGQDARDIKVKAQYFILTSGLLSRPQIPNIPGLESFGGDMFHTARWNWTVTGGTPTDSDMTKLKDKRVGITSTGGTAIQAVPSLARNAKELIVFQRTPSAVSPREQQDTDPVEWATKIATHKGWQADRMDRFISRRPRGRVPSTPEAISAHIAEFVALDLPYGQRTRAWVDEIVKVKDTATKLKAWYPSWCKRPTFSDEYLQVFNLPNVHLNSCDGCRNGATLEDKWEKQGPTTMHGIMSRSFPNLFWFGGLHTGSASNYAHMVDVQARHMAYVLGETKMRDAAVVEVTVEGEESWSTELCAQGSLVHCGPNVHSGMLQPRRGDVW</sequence>
<dbReference type="GO" id="GO:0016491">
    <property type="term" value="F:oxidoreductase activity"/>
    <property type="evidence" value="ECO:0007669"/>
    <property type="project" value="UniProtKB-KW"/>
</dbReference>
<organism evidence="8 9">
    <name type="scientific">Cytospora mali</name>
    <name type="common">Apple Valsa canker fungus</name>
    <name type="synonym">Valsa mali</name>
    <dbReference type="NCBI Taxonomy" id="578113"/>
    <lineage>
        <taxon>Eukaryota</taxon>
        <taxon>Fungi</taxon>
        <taxon>Dikarya</taxon>
        <taxon>Ascomycota</taxon>
        <taxon>Pezizomycotina</taxon>
        <taxon>Sordariomycetes</taxon>
        <taxon>Sordariomycetidae</taxon>
        <taxon>Diaporthales</taxon>
        <taxon>Cytosporaceae</taxon>
        <taxon>Cytospora</taxon>
    </lineage>
</organism>
<evidence type="ECO:0000313" key="8">
    <source>
        <dbReference type="EMBL" id="KUI63954.1"/>
    </source>
</evidence>
<reference evidence="8" key="1">
    <citation type="submission" date="2014-12" db="EMBL/GenBank/DDBJ databases">
        <title>Genome Sequence of Valsa Canker Pathogens Uncovers a Specific Adaption of Colonization on Woody Bark.</title>
        <authorList>
            <person name="Yin Z."/>
            <person name="Liu H."/>
            <person name="Gao X."/>
            <person name="Li Z."/>
            <person name="Song N."/>
            <person name="Ke X."/>
            <person name="Dai Q."/>
            <person name="Wu Y."/>
            <person name="Sun Y."/>
            <person name="Xu J.-R."/>
            <person name="Kang Z.K."/>
            <person name="Wang L."/>
            <person name="Huang L."/>
        </authorList>
    </citation>
    <scope>NUCLEOTIDE SEQUENCE [LARGE SCALE GENOMIC DNA]</scope>
    <source>
        <strain evidence="8">03-8</strain>
    </source>
</reference>
<keyword evidence="5" id="KW-0521">NADP</keyword>
<evidence type="ECO:0000256" key="4">
    <source>
        <dbReference type="ARBA" id="ARBA00022827"/>
    </source>
</evidence>
<evidence type="ECO:0000256" key="1">
    <source>
        <dbReference type="ARBA" id="ARBA00001974"/>
    </source>
</evidence>
<evidence type="ECO:0000256" key="7">
    <source>
        <dbReference type="SAM" id="MobiDB-lite"/>
    </source>
</evidence>
<dbReference type="SUPFAM" id="SSF51905">
    <property type="entry name" value="FAD/NAD(P)-binding domain"/>
    <property type="match status" value="1"/>
</dbReference>
<dbReference type="InterPro" id="IPR050775">
    <property type="entry name" value="FAD-binding_Monooxygenases"/>
</dbReference>
<feature type="region of interest" description="Disordered" evidence="7">
    <location>
        <begin position="1"/>
        <end position="34"/>
    </location>
</feature>
<protein>
    <submittedName>
        <fullName evidence="8">Pentalenolactone D synthase</fullName>
    </submittedName>
</protein>
<name>A0A194VII7_CYTMA</name>
<proteinExistence type="inferred from homology"/>
<dbReference type="EMBL" id="KN796115">
    <property type="protein sequence ID" value="KUI63954.1"/>
    <property type="molecule type" value="Genomic_DNA"/>
</dbReference>
<evidence type="ECO:0000256" key="5">
    <source>
        <dbReference type="ARBA" id="ARBA00022857"/>
    </source>
</evidence>
<dbReference type="AlphaFoldDB" id="A0A194VII7"/>
<evidence type="ECO:0000313" key="9">
    <source>
        <dbReference type="Proteomes" id="UP000078559"/>
    </source>
</evidence>
<accession>A0A194VII7</accession>
<keyword evidence="4" id="KW-0274">FAD</keyword>
<dbReference type="Gene3D" id="3.50.50.60">
    <property type="entry name" value="FAD/NAD(P)-binding domain"/>
    <property type="match status" value="2"/>
</dbReference>
<evidence type="ECO:0000256" key="2">
    <source>
        <dbReference type="ARBA" id="ARBA00010139"/>
    </source>
</evidence>
<comment type="cofactor">
    <cofactor evidence="1">
        <name>FAD</name>
        <dbReference type="ChEBI" id="CHEBI:57692"/>
    </cofactor>
</comment>
<comment type="similarity">
    <text evidence="2">Belongs to the FAD-binding monooxygenase family.</text>
</comment>